<reference evidence="16" key="2">
    <citation type="submission" date="2019-10" db="EMBL/GenBank/DDBJ databases">
        <authorList>
            <consortium name="NCBI Genome Project"/>
        </authorList>
    </citation>
    <scope>NUCLEOTIDE SEQUENCE</scope>
    <source>
        <strain evidence="16">NI907</strain>
    </source>
</reference>
<keyword evidence="7 12" id="KW-0378">Hydrolase</keyword>
<keyword evidence="6" id="KW-0812">Transmembrane</keyword>
<comment type="similarity">
    <text evidence="2">Belongs to the endopolyphosphatase PPN1 family.</text>
</comment>
<evidence type="ECO:0000256" key="8">
    <source>
        <dbReference type="ARBA" id="ARBA00022968"/>
    </source>
</evidence>
<dbReference type="GO" id="GO:0005774">
    <property type="term" value="C:vacuolar membrane"/>
    <property type="evidence" value="ECO:0007669"/>
    <property type="project" value="UniProtKB-SubCell"/>
</dbReference>
<dbReference type="PANTHER" id="PTHR10340:SF55">
    <property type="entry name" value="ENDOPOLYPHOSPHATASE"/>
    <property type="match status" value="1"/>
</dbReference>
<comment type="subcellular location">
    <subcellularLocation>
        <location evidence="1">Vacuole membrane</location>
        <topology evidence="1">Single-pass type II membrane protein</topology>
    </subcellularLocation>
</comment>
<dbReference type="InterPro" id="IPR041805">
    <property type="entry name" value="ASMase/PPN1_MPP"/>
</dbReference>
<proteinExistence type="inferred from homology"/>
<gene>
    <name evidence="16" type="ORF">PgNI_04675</name>
</gene>
<dbReference type="GO" id="GO:0000298">
    <property type="term" value="F:endopolyphosphatase activity"/>
    <property type="evidence" value="ECO:0007669"/>
    <property type="project" value="UniProtKB-EC"/>
</dbReference>
<dbReference type="InterPro" id="IPR029052">
    <property type="entry name" value="Metallo-depent_PP-like"/>
</dbReference>
<sequence length="684" mass="77818">MRRPRVLLVLGLLCDAVIANISPDSGLEAQHVLKDTHGSALGAPEHRPLHGRFLHITDFHPDTFYKVHTSTDEEIACHRGEGNAGYYGAEMSDCDTPISMVNATFDWLDKHWKDKIDFIVWTGDSARHDSDEEIPRNAKQVLGTNRMIANKFTDLLYNESTRALSIPVVPTFGNNDILPHNIMLPGPNRWLQEYSNIWNHFIPEEQRHSFEQGGYFSVEVVPNKLAVFSLNTLYFFDRNAAVDDCINPSEPGYKQLEWLRVQLQFMRQRGMKAIIIGHVPPARTASKMLWDESCWQKYTLWMQQYRDVVTAGIYGHMNIDHFMLQDSQEVDIHLLGNGGILDGGLRENLDDELTVMGATDYLKEMRDRWSKLPRSAGQIAGGPSTLALKKKKKKKHENLGGPWGERFSATMVGGSIVPNFYPSFRIYEYNTSGLEGAAIWTGSAVDRTASAAEIVDITDREAMEHVLAEMEKKKKKKGRKDKPKPKDPNLIKPEPPAKTAPPGPAYSPQPFTLLRYEQWFANLTRINNDQVDDESDVDAAKWRSGKPGNKPAKKPPGEFKFEVEYNTSTDKVLKITDLTVPSFLKLAYRMGKREQKGKSLDVEADTHLSSLEDYEDSDSDWYVVLDEEGTDYGNETVVGPTMKKNKNNNNNKKKHKKHNKVWLRFLKHAFISTVDKRELEKLDR</sequence>
<feature type="compositionally biased region" description="Basic residues" evidence="13">
    <location>
        <begin position="473"/>
        <end position="483"/>
    </location>
</feature>
<dbReference type="GO" id="GO:0000324">
    <property type="term" value="C:fungal-type vacuole"/>
    <property type="evidence" value="ECO:0007669"/>
    <property type="project" value="TreeGrafter"/>
</dbReference>
<evidence type="ECO:0000256" key="11">
    <source>
        <dbReference type="ARBA" id="ARBA00023180"/>
    </source>
</evidence>
<evidence type="ECO:0000256" key="3">
    <source>
        <dbReference type="ARBA" id="ARBA00012459"/>
    </source>
</evidence>
<dbReference type="OrthoDB" id="348678at2759"/>
<evidence type="ECO:0000256" key="13">
    <source>
        <dbReference type="SAM" id="MobiDB-lite"/>
    </source>
</evidence>
<evidence type="ECO:0000313" key="15">
    <source>
        <dbReference type="Proteomes" id="UP000515153"/>
    </source>
</evidence>
<evidence type="ECO:0000256" key="6">
    <source>
        <dbReference type="ARBA" id="ARBA00022692"/>
    </source>
</evidence>
<dbReference type="InterPro" id="IPR012358">
    <property type="entry name" value="EndopolyPtase_N1"/>
</dbReference>
<dbReference type="KEGG" id="pgri:PgNI_04675"/>
<evidence type="ECO:0000313" key="16">
    <source>
        <dbReference type="RefSeq" id="XP_030985278.1"/>
    </source>
</evidence>
<evidence type="ECO:0000256" key="7">
    <source>
        <dbReference type="ARBA" id="ARBA00022801"/>
    </source>
</evidence>
<keyword evidence="8" id="KW-0735">Signal-anchor</keyword>
<reference evidence="16" key="1">
    <citation type="journal article" date="2019" name="Mol. Biol. Evol.">
        <title>Blast fungal genomes show frequent chromosomal changes, gene gains and losses, and effector gene turnover.</title>
        <authorList>
            <person name="Gomez Luciano L.B."/>
            <person name="Jason Tsai I."/>
            <person name="Chuma I."/>
            <person name="Tosa Y."/>
            <person name="Chen Y.H."/>
            <person name="Li J.Y."/>
            <person name="Li M.Y."/>
            <person name="Jade Lu M.Y."/>
            <person name="Nakayashiki H."/>
            <person name="Li W.H."/>
        </authorList>
    </citation>
    <scope>NUCLEOTIDE SEQUENCE</scope>
    <source>
        <strain evidence="16">NI907</strain>
    </source>
</reference>
<evidence type="ECO:0000256" key="4">
    <source>
        <dbReference type="ARBA" id="ARBA00014458"/>
    </source>
</evidence>
<feature type="region of interest" description="Disordered" evidence="13">
    <location>
        <begin position="470"/>
        <end position="507"/>
    </location>
</feature>
<evidence type="ECO:0000256" key="14">
    <source>
        <dbReference type="SAM" id="SignalP"/>
    </source>
</evidence>
<accession>A0A6P8BDG9</accession>
<evidence type="ECO:0000256" key="1">
    <source>
        <dbReference type="ARBA" id="ARBA00004576"/>
    </source>
</evidence>
<keyword evidence="5 12" id="KW-0926">Vacuole</keyword>
<keyword evidence="14" id="KW-0732">Signal</keyword>
<dbReference type="Gene3D" id="3.60.21.10">
    <property type="match status" value="1"/>
</dbReference>
<dbReference type="AlphaFoldDB" id="A0A6P8BDG9"/>
<evidence type="ECO:0000256" key="2">
    <source>
        <dbReference type="ARBA" id="ARBA00010399"/>
    </source>
</evidence>
<dbReference type="GO" id="GO:0004309">
    <property type="term" value="F:exopolyphosphatase activity"/>
    <property type="evidence" value="ECO:0007669"/>
    <property type="project" value="TreeGrafter"/>
</dbReference>
<evidence type="ECO:0000256" key="5">
    <source>
        <dbReference type="ARBA" id="ARBA00022554"/>
    </source>
</evidence>
<feature type="compositionally biased region" description="Pro residues" evidence="13">
    <location>
        <begin position="493"/>
        <end position="507"/>
    </location>
</feature>
<evidence type="ECO:0000256" key="10">
    <source>
        <dbReference type="ARBA" id="ARBA00023136"/>
    </source>
</evidence>
<dbReference type="GeneID" id="41959628"/>
<dbReference type="PANTHER" id="PTHR10340">
    <property type="entry name" value="SPHINGOMYELIN PHOSPHODIESTERASE"/>
    <property type="match status" value="1"/>
</dbReference>
<dbReference type="PIRSF" id="PIRSF027093">
    <property type="entry name" value="EndopolyPtase_N1"/>
    <property type="match status" value="1"/>
</dbReference>
<feature type="signal peptide" evidence="14">
    <location>
        <begin position="1"/>
        <end position="19"/>
    </location>
</feature>
<keyword evidence="11" id="KW-0325">Glycoprotein</keyword>
<dbReference type="Proteomes" id="UP000515153">
    <property type="component" value="Unplaced"/>
</dbReference>
<dbReference type="SUPFAM" id="SSF56300">
    <property type="entry name" value="Metallo-dependent phosphatases"/>
    <property type="match status" value="1"/>
</dbReference>
<dbReference type="GO" id="GO:0008081">
    <property type="term" value="F:phosphoric diester hydrolase activity"/>
    <property type="evidence" value="ECO:0007669"/>
    <property type="project" value="TreeGrafter"/>
</dbReference>
<keyword evidence="15" id="KW-1185">Reference proteome</keyword>
<feature type="region of interest" description="Disordered" evidence="13">
    <location>
        <begin position="531"/>
        <end position="558"/>
    </location>
</feature>
<keyword evidence="9" id="KW-1133">Transmembrane helix</keyword>
<comment type="function">
    <text evidence="12">Catalyzes the hydrolysis of inorganic polyphosphate (polyP) chains of many hundreds of phosphate residues into shorter lengths.</text>
</comment>
<dbReference type="EC" id="3.6.1.10" evidence="3 12"/>
<feature type="chain" id="PRO_5028327376" description="Endopolyphosphatase" evidence="14">
    <location>
        <begin position="20"/>
        <end position="684"/>
    </location>
</feature>
<comment type="catalytic activity">
    <reaction evidence="12">
        <text>[phosphate](n+1) + n H2O = (n+1) phosphate + n H(+)</text>
        <dbReference type="Rhea" id="RHEA:22452"/>
        <dbReference type="Rhea" id="RHEA-COMP:14280"/>
        <dbReference type="ChEBI" id="CHEBI:15377"/>
        <dbReference type="ChEBI" id="CHEBI:15378"/>
        <dbReference type="ChEBI" id="CHEBI:16838"/>
        <dbReference type="ChEBI" id="CHEBI:43474"/>
        <dbReference type="EC" id="3.6.1.10"/>
    </reaction>
</comment>
<evidence type="ECO:0000256" key="12">
    <source>
        <dbReference type="PIRNR" id="PIRNR027093"/>
    </source>
</evidence>
<organism evidence="15 16">
    <name type="scientific">Pyricularia grisea</name>
    <name type="common">Crabgrass-specific blast fungus</name>
    <name type="synonym">Magnaporthe grisea</name>
    <dbReference type="NCBI Taxonomy" id="148305"/>
    <lineage>
        <taxon>Eukaryota</taxon>
        <taxon>Fungi</taxon>
        <taxon>Dikarya</taxon>
        <taxon>Ascomycota</taxon>
        <taxon>Pezizomycotina</taxon>
        <taxon>Sordariomycetes</taxon>
        <taxon>Sordariomycetidae</taxon>
        <taxon>Magnaporthales</taxon>
        <taxon>Pyriculariaceae</taxon>
        <taxon>Pyricularia</taxon>
    </lineage>
</organism>
<reference evidence="16" key="3">
    <citation type="submission" date="2025-08" db="UniProtKB">
        <authorList>
            <consortium name="RefSeq"/>
        </authorList>
    </citation>
    <scope>IDENTIFICATION</scope>
    <source>
        <strain evidence="16">NI907</strain>
    </source>
</reference>
<keyword evidence="10 12" id="KW-0472">Membrane</keyword>
<dbReference type="CDD" id="cd00842">
    <property type="entry name" value="MPP_ASMase"/>
    <property type="match status" value="1"/>
</dbReference>
<protein>
    <recommendedName>
        <fullName evidence="4 12">Endopolyphosphatase</fullName>
        <ecNumber evidence="3 12">3.6.1.10</ecNumber>
    </recommendedName>
</protein>
<evidence type="ECO:0000256" key="9">
    <source>
        <dbReference type="ARBA" id="ARBA00022989"/>
    </source>
</evidence>
<dbReference type="GO" id="GO:0006798">
    <property type="term" value="P:polyphosphate catabolic process"/>
    <property type="evidence" value="ECO:0007669"/>
    <property type="project" value="TreeGrafter"/>
</dbReference>
<dbReference type="RefSeq" id="XP_030985278.1">
    <property type="nucleotide sequence ID" value="XM_031124719.1"/>
</dbReference>
<name>A0A6P8BDG9_PYRGI</name>
<dbReference type="FunFam" id="3.60.21.10:FF:000082">
    <property type="entry name" value="Endopolyphosphatase"/>
    <property type="match status" value="1"/>
</dbReference>